<dbReference type="EMBL" id="VJZC01000760">
    <property type="protein sequence ID" value="MPY64291.1"/>
    <property type="molecule type" value="Genomic_DNA"/>
</dbReference>
<dbReference type="AlphaFoldDB" id="A0A5N8XY44"/>
<sequence>MDDSRSEDSRSDDSRSDEGRRPVTTVPPAERGATRIADRVVAKIASQAAREALEALPRDAMPPHASASIHRRTARIRVGLELDYPSDIGARCAAVRRRVAERVEALAGMDVPEVAVLVERLYLAHVPGAAQGRTL</sequence>
<dbReference type="Proteomes" id="UP000400924">
    <property type="component" value="Unassembled WGS sequence"/>
</dbReference>
<accession>A0A5N8XY44</accession>
<reference evidence="2 3" key="1">
    <citation type="submission" date="2019-07" db="EMBL/GenBank/DDBJ databases">
        <title>New species of Amycolatopsis and Streptomyces.</title>
        <authorList>
            <person name="Duangmal K."/>
            <person name="Teo W.F.A."/>
            <person name="Lipun K."/>
        </authorList>
    </citation>
    <scope>NUCLEOTIDE SEQUENCE [LARGE SCALE GENOMIC DNA]</scope>
    <source>
        <strain evidence="2 3">NBRC 106415</strain>
    </source>
</reference>
<organism evidence="2 3">
    <name type="scientific">Streptomyces spongiae</name>
    <dbReference type="NCBI Taxonomy" id="565072"/>
    <lineage>
        <taxon>Bacteria</taxon>
        <taxon>Bacillati</taxon>
        <taxon>Actinomycetota</taxon>
        <taxon>Actinomycetes</taxon>
        <taxon>Kitasatosporales</taxon>
        <taxon>Streptomycetaceae</taxon>
        <taxon>Streptomyces</taxon>
    </lineage>
</organism>
<name>A0A5N8XY44_9ACTN</name>
<gene>
    <name evidence="2" type="ORF">FNH08_46200</name>
</gene>
<evidence type="ECO:0000256" key="1">
    <source>
        <dbReference type="SAM" id="MobiDB-lite"/>
    </source>
</evidence>
<feature type="region of interest" description="Disordered" evidence="1">
    <location>
        <begin position="1"/>
        <end position="37"/>
    </location>
</feature>
<keyword evidence="3" id="KW-1185">Reference proteome</keyword>
<proteinExistence type="predicted"/>
<feature type="compositionally biased region" description="Basic and acidic residues" evidence="1">
    <location>
        <begin position="1"/>
        <end position="21"/>
    </location>
</feature>
<evidence type="ECO:0000313" key="3">
    <source>
        <dbReference type="Proteomes" id="UP000400924"/>
    </source>
</evidence>
<protein>
    <submittedName>
        <fullName evidence="2">Asp23/Gls24 family envelope stress response protein</fullName>
    </submittedName>
</protein>
<comment type="caution">
    <text evidence="2">The sequence shown here is derived from an EMBL/GenBank/DDBJ whole genome shotgun (WGS) entry which is preliminary data.</text>
</comment>
<dbReference type="RefSeq" id="WP_322726529.1">
    <property type="nucleotide sequence ID" value="NZ_VJZC01000760.1"/>
</dbReference>
<evidence type="ECO:0000313" key="2">
    <source>
        <dbReference type="EMBL" id="MPY64291.1"/>
    </source>
</evidence>